<name>A0A7N0UTL1_KALFE</name>
<evidence type="ECO:0000256" key="5">
    <source>
        <dbReference type="ARBA" id="ARBA00022771"/>
    </source>
</evidence>
<dbReference type="PROSITE" id="PS50235">
    <property type="entry name" value="USP_3"/>
    <property type="match status" value="1"/>
</dbReference>
<sequence length="983" mass="108157">MGKKAKKKVRTPQRDKLTGATTPDAAFDSVATPTETSADVAHVVKERKQCIHLEKGVNLAELLTKDWSVGSVLCEDCRENASDRRGNRGKGKAGKKKGHGKESNTDAKAIWVCLQCGHRACGGVGLPTIPQSHAVRHARQARHPLAIHYDNSHLRWCFICSTLIPVEKFEEGGGHEDVISDAVKIIQNQSSNEASGNIEDIMLRVESVKTVLGDNSDKSGKGYYVVRGLMNLGNTCFFNSVVQNLLAMDKLRGYFSRLDGSYGPLTISLKKLFAETSLDTGQKSAVNPKSFFGCVCAKAPQFRGYLQQDSHELLRCLLDGLSMEELSLRKQIKTIHENDVPPNPDPTFVDVAFGGRVSSTVCCLECGHTSTVYEPFLDLSLPVPTKKPPKKTQNAPVVKRTKVPVPPKRVTKVRAKPKKDLDGDPTITKVVSSCESSQEASSNVENIATSPMRLDGFDRSPVDHHPHLQCSLLNGKAADSSSSDCPRLDVIDLSTVPNGEVLGVQQDMKEDDMSWLEYLDSETVSVGHDINIEDFDAFTSIDSGCRNDRTLHNTSNTGPTVSESFNERTFSLSSNAFHDEVPVVIQDCEVLLLPYKESLPNMAVMEGQASSTLIAQEEDASDFNGFGDLFNEPETSVMAVGPSTRPDSESDMKDSGTTISFCSESDPDEVDDTSPVSIESCLAYFTKQELLLKEQGWYCEKCSKIVQCYKSKPELNHVINGLKIQSNYHEAGMHITASGSEDSSLSFIRGGHLTNGESIENGVTNFAIHIENIFDEKNELRDVLDSVNSLNVNMATDTDHALNEILSPISLNSSAIFSDPVCANAPSLASTIGEVPGNISGVARKNELQENEVKESSSSKLTRNATKRLLIEKAPPILTIHLKRFSQDARGRLSKLNGHVAFRETIDLRPYMIPRFTDGDKYIYRLVGIVEHLGTMRGGHYIAYIRGGEKNVWYHASDAYVREASFEEVLRCEAYILFYNKIE</sequence>
<evidence type="ECO:0000256" key="1">
    <source>
        <dbReference type="ARBA" id="ARBA00000707"/>
    </source>
</evidence>
<evidence type="ECO:0000256" key="7">
    <source>
        <dbReference type="ARBA" id="ARBA00022801"/>
    </source>
</evidence>
<keyword evidence="11" id="KW-0788">Thiol protease</keyword>
<feature type="compositionally biased region" description="Basic residues" evidence="12">
    <location>
        <begin position="1"/>
        <end position="11"/>
    </location>
</feature>
<dbReference type="SMART" id="SM00290">
    <property type="entry name" value="ZnF_UBP"/>
    <property type="match status" value="1"/>
</dbReference>
<organism evidence="15 16">
    <name type="scientific">Kalanchoe fedtschenkoi</name>
    <name type="common">Lavender scallops</name>
    <name type="synonym">South American air plant</name>
    <dbReference type="NCBI Taxonomy" id="63787"/>
    <lineage>
        <taxon>Eukaryota</taxon>
        <taxon>Viridiplantae</taxon>
        <taxon>Streptophyta</taxon>
        <taxon>Embryophyta</taxon>
        <taxon>Tracheophyta</taxon>
        <taxon>Spermatophyta</taxon>
        <taxon>Magnoliopsida</taxon>
        <taxon>eudicotyledons</taxon>
        <taxon>Gunneridae</taxon>
        <taxon>Pentapetalae</taxon>
        <taxon>Saxifragales</taxon>
        <taxon>Crassulaceae</taxon>
        <taxon>Kalanchoe</taxon>
    </lineage>
</organism>
<dbReference type="InterPro" id="IPR028889">
    <property type="entry name" value="USP"/>
</dbReference>
<dbReference type="SUPFAM" id="SSF54001">
    <property type="entry name" value="Cysteine proteinases"/>
    <property type="match status" value="1"/>
</dbReference>
<keyword evidence="4" id="KW-0479">Metal-binding</keyword>
<dbReference type="Gene3D" id="3.30.40.10">
    <property type="entry name" value="Zinc/RING finger domain, C3HC4 (zinc finger)"/>
    <property type="match status" value="1"/>
</dbReference>
<feature type="region of interest" description="Disordered" evidence="12">
    <location>
        <begin position="81"/>
        <end position="102"/>
    </location>
</feature>
<evidence type="ECO:0000256" key="3">
    <source>
        <dbReference type="ARBA" id="ARBA00022670"/>
    </source>
</evidence>
<dbReference type="GO" id="GO:0008270">
    <property type="term" value="F:zinc ion binding"/>
    <property type="evidence" value="ECO:0007669"/>
    <property type="project" value="UniProtKB-KW"/>
</dbReference>
<dbReference type="InterPro" id="IPR001394">
    <property type="entry name" value="Peptidase_C19_UCH"/>
</dbReference>
<dbReference type="EnsemblPlants" id="Kaladp0082s0128.1.v1.1">
    <property type="protein sequence ID" value="Kaladp0082s0128.1.v1.1"/>
    <property type="gene ID" value="Kaladp0082s0128.v1.1"/>
</dbReference>
<dbReference type="PROSITE" id="PS00973">
    <property type="entry name" value="USP_2"/>
    <property type="match status" value="1"/>
</dbReference>
<dbReference type="InterPro" id="IPR001607">
    <property type="entry name" value="Znf_UBP"/>
</dbReference>
<dbReference type="EnsemblPlants" id="Kaladp0082s0128.2.v1.1">
    <property type="protein sequence ID" value="Kaladp0082s0128.2.v1.1"/>
    <property type="gene ID" value="Kaladp0082s0128.v1.1"/>
</dbReference>
<dbReference type="Gramene" id="Kaladp0082s0128.1.v1.1">
    <property type="protein sequence ID" value="Kaladp0082s0128.1.v1.1"/>
    <property type="gene ID" value="Kaladp0082s0128.v1.1"/>
</dbReference>
<dbReference type="Gene3D" id="3.90.70.10">
    <property type="entry name" value="Cysteine proteinases"/>
    <property type="match status" value="2"/>
</dbReference>
<dbReference type="PROSITE" id="PS00972">
    <property type="entry name" value="USP_1"/>
    <property type="match status" value="1"/>
</dbReference>
<evidence type="ECO:0000259" key="13">
    <source>
        <dbReference type="PROSITE" id="PS50235"/>
    </source>
</evidence>
<dbReference type="GO" id="GO:0005634">
    <property type="term" value="C:nucleus"/>
    <property type="evidence" value="ECO:0007669"/>
    <property type="project" value="TreeGrafter"/>
</dbReference>
<comment type="catalytic activity">
    <reaction evidence="1 11">
        <text>Thiol-dependent hydrolysis of ester, thioester, amide, peptide and isopeptide bonds formed by the C-terminal Gly of ubiquitin (a 76-residue protein attached to proteins as an intracellular targeting signal).</text>
        <dbReference type="EC" id="3.4.19.12"/>
    </reaction>
</comment>
<dbReference type="GO" id="GO:0016579">
    <property type="term" value="P:protein deubiquitination"/>
    <property type="evidence" value="ECO:0007669"/>
    <property type="project" value="InterPro"/>
</dbReference>
<dbReference type="GO" id="GO:0006508">
    <property type="term" value="P:proteolysis"/>
    <property type="evidence" value="ECO:0007669"/>
    <property type="project" value="UniProtKB-KW"/>
</dbReference>
<comment type="similarity">
    <text evidence="2 11">Belongs to the peptidase C19 family.</text>
</comment>
<dbReference type="Pfam" id="PF02148">
    <property type="entry name" value="zf-UBP"/>
    <property type="match status" value="1"/>
</dbReference>
<reference evidence="15" key="1">
    <citation type="submission" date="2021-01" db="UniProtKB">
        <authorList>
            <consortium name="EnsemblPlants"/>
        </authorList>
    </citation>
    <scope>IDENTIFICATION</scope>
</reference>
<evidence type="ECO:0000313" key="15">
    <source>
        <dbReference type="EnsemblPlants" id="Kaladp0082s0128.2.v1.1"/>
    </source>
</evidence>
<keyword evidence="8" id="KW-0862">Zinc</keyword>
<feature type="region of interest" description="Disordered" evidence="12">
    <location>
        <begin position="1"/>
        <end position="34"/>
    </location>
</feature>
<dbReference type="PROSITE" id="PS50271">
    <property type="entry name" value="ZF_UBP"/>
    <property type="match status" value="1"/>
</dbReference>
<dbReference type="OMA" id="AVGQWVY"/>
<evidence type="ECO:0000259" key="14">
    <source>
        <dbReference type="PROSITE" id="PS50271"/>
    </source>
</evidence>
<dbReference type="SUPFAM" id="SSF57850">
    <property type="entry name" value="RING/U-box"/>
    <property type="match status" value="1"/>
</dbReference>
<dbReference type="PANTHER" id="PTHR24006:SF781">
    <property type="entry name" value="LD34905P"/>
    <property type="match status" value="1"/>
</dbReference>
<feature type="compositionally biased region" description="Basic residues" evidence="12">
    <location>
        <begin position="87"/>
        <end position="99"/>
    </location>
</feature>
<dbReference type="InterPro" id="IPR050164">
    <property type="entry name" value="Peptidase_C19"/>
</dbReference>
<keyword evidence="7 11" id="KW-0378">Hydrolase</keyword>
<keyword evidence="3 11" id="KW-0645">Protease</keyword>
<dbReference type="Gramene" id="Kaladp0082s0128.2.v1.1">
    <property type="protein sequence ID" value="Kaladp0082s0128.2.v1.1"/>
    <property type="gene ID" value="Kaladp0082s0128.v1.1"/>
</dbReference>
<evidence type="ECO:0000256" key="10">
    <source>
        <dbReference type="PROSITE-ProRule" id="PRU00502"/>
    </source>
</evidence>
<dbReference type="GO" id="GO:0004843">
    <property type="term" value="F:cysteine-type deubiquitinase activity"/>
    <property type="evidence" value="ECO:0007669"/>
    <property type="project" value="UniProtKB-UniRule"/>
</dbReference>
<feature type="domain" description="UBP-type" evidence="14">
    <location>
        <begin position="48"/>
        <end position="183"/>
    </location>
</feature>
<evidence type="ECO:0000256" key="9">
    <source>
        <dbReference type="ARBA" id="ARBA00058678"/>
    </source>
</evidence>
<evidence type="ECO:0000313" key="16">
    <source>
        <dbReference type="Proteomes" id="UP000594263"/>
    </source>
</evidence>
<keyword evidence="5 10" id="KW-0863">Zinc-finger</keyword>
<dbReference type="GO" id="GO:0005829">
    <property type="term" value="C:cytosol"/>
    <property type="evidence" value="ECO:0007669"/>
    <property type="project" value="TreeGrafter"/>
</dbReference>
<dbReference type="Proteomes" id="UP000594263">
    <property type="component" value="Unplaced"/>
</dbReference>
<dbReference type="Pfam" id="PF00443">
    <property type="entry name" value="UCH"/>
    <property type="match status" value="1"/>
</dbReference>
<keyword evidence="16" id="KW-1185">Reference proteome</keyword>
<dbReference type="FunFam" id="3.30.40.10:FF:000900">
    <property type="entry name" value="Ubiquitinyl hydrolase 1"/>
    <property type="match status" value="1"/>
</dbReference>
<evidence type="ECO:0000256" key="12">
    <source>
        <dbReference type="SAM" id="MobiDB-lite"/>
    </source>
</evidence>
<evidence type="ECO:0000256" key="2">
    <source>
        <dbReference type="ARBA" id="ARBA00009085"/>
    </source>
</evidence>
<dbReference type="InterPro" id="IPR018200">
    <property type="entry name" value="USP_CS"/>
</dbReference>
<dbReference type="InterPro" id="IPR013083">
    <property type="entry name" value="Znf_RING/FYVE/PHD"/>
</dbReference>
<comment type="function">
    <text evidence="9">Recognizes and hydrolyzes the peptide bond at the C-terminal Gly of ubiquitin. Involved in the processing of poly-ubiquitin precursors as well as that of ubiquitinated proteins. Is involved in resistance to the arginine analog canavanine (CAN).</text>
</comment>
<proteinExistence type="inferred from homology"/>
<evidence type="ECO:0000256" key="11">
    <source>
        <dbReference type="RuleBase" id="RU366025"/>
    </source>
</evidence>
<evidence type="ECO:0000256" key="4">
    <source>
        <dbReference type="ARBA" id="ARBA00022723"/>
    </source>
</evidence>
<protein>
    <recommendedName>
        <fullName evidence="11">Ubiquitin carboxyl-terminal hydrolase</fullName>
        <ecNumber evidence="11">3.4.19.12</ecNumber>
    </recommendedName>
</protein>
<dbReference type="EC" id="3.4.19.12" evidence="11"/>
<dbReference type="InterPro" id="IPR038765">
    <property type="entry name" value="Papain-like_cys_pep_sf"/>
</dbReference>
<dbReference type="PANTHER" id="PTHR24006">
    <property type="entry name" value="UBIQUITIN CARBOXYL-TERMINAL HYDROLASE"/>
    <property type="match status" value="1"/>
</dbReference>
<evidence type="ECO:0000256" key="6">
    <source>
        <dbReference type="ARBA" id="ARBA00022786"/>
    </source>
</evidence>
<keyword evidence="6 11" id="KW-0833">Ubl conjugation pathway</keyword>
<dbReference type="AlphaFoldDB" id="A0A7N0UTL1"/>
<accession>A0A7N0UTL1</accession>
<evidence type="ECO:0000256" key="8">
    <source>
        <dbReference type="ARBA" id="ARBA00022833"/>
    </source>
</evidence>
<feature type="domain" description="USP" evidence="13">
    <location>
        <begin position="227"/>
        <end position="982"/>
    </location>
</feature>